<dbReference type="PROSITE" id="PS50929">
    <property type="entry name" value="ABC_TM1F"/>
    <property type="match status" value="1"/>
</dbReference>
<dbReference type="PANTHER" id="PTHR11384">
    <property type="entry name" value="ATP-BINDING CASSETTE, SUB-FAMILY D MEMBER"/>
    <property type="match status" value="1"/>
</dbReference>
<dbReference type="GO" id="GO:0140359">
    <property type="term" value="F:ABC-type transporter activity"/>
    <property type="evidence" value="ECO:0007669"/>
    <property type="project" value="InterPro"/>
</dbReference>
<dbReference type="RefSeq" id="XP_013399872.1">
    <property type="nucleotide sequence ID" value="XM_013544418.1"/>
</dbReference>
<keyword evidence="5 6" id="KW-0472">Membrane</keyword>
<feature type="transmembrane region" description="Helical" evidence="6">
    <location>
        <begin position="248"/>
        <end position="266"/>
    </location>
</feature>
<dbReference type="SUPFAM" id="SSF52540">
    <property type="entry name" value="P-loop containing nucleoside triphosphate hydrolases"/>
    <property type="match status" value="1"/>
</dbReference>
<gene>
    <name evidence="10" type="primary">LOC106166020</name>
</gene>
<feature type="domain" description="ABC transporter" evidence="7">
    <location>
        <begin position="563"/>
        <end position="752"/>
    </location>
</feature>
<evidence type="ECO:0000313" key="10">
    <source>
        <dbReference type="RefSeq" id="XP_013399872.1"/>
    </source>
</evidence>
<reference evidence="10" key="1">
    <citation type="submission" date="2025-08" db="UniProtKB">
        <authorList>
            <consortium name="RefSeq"/>
        </authorList>
    </citation>
    <scope>IDENTIFICATION</scope>
    <source>
        <tissue evidence="10">Gonads</tissue>
    </source>
</reference>
<dbReference type="GO" id="GO:0005324">
    <property type="term" value="F:long-chain fatty acid transmembrane transporter activity"/>
    <property type="evidence" value="ECO:0007669"/>
    <property type="project" value="TreeGrafter"/>
</dbReference>
<evidence type="ECO:0000259" key="7">
    <source>
        <dbReference type="PROSITE" id="PS50893"/>
    </source>
</evidence>
<evidence type="ECO:0000259" key="8">
    <source>
        <dbReference type="PROSITE" id="PS50929"/>
    </source>
</evidence>
<dbReference type="Proteomes" id="UP000085678">
    <property type="component" value="Unplaced"/>
</dbReference>
<dbReference type="Pfam" id="PF06472">
    <property type="entry name" value="ABC_membrane_2"/>
    <property type="match status" value="1"/>
</dbReference>
<feature type="transmembrane region" description="Helical" evidence="6">
    <location>
        <begin position="206"/>
        <end position="227"/>
    </location>
</feature>
<dbReference type="FunCoup" id="A0A1S3INU2">
    <property type="interactions" value="1296"/>
</dbReference>
<dbReference type="CDD" id="cd03223">
    <property type="entry name" value="ABCD_peroxisomal_ALDP"/>
    <property type="match status" value="1"/>
</dbReference>
<dbReference type="GeneID" id="106166020"/>
<dbReference type="GO" id="GO:0042760">
    <property type="term" value="P:very long-chain fatty acid catabolic process"/>
    <property type="evidence" value="ECO:0007669"/>
    <property type="project" value="TreeGrafter"/>
</dbReference>
<accession>A0A1S3INU2</accession>
<organism evidence="9 10">
    <name type="scientific">Lingula anatina</name>
    <name type="common">Brachiopod</name>
    <name type="synonym">Lingula unguis</name>
    <dbReference type="NCBI Taxonomy" id="7574"/>
    <lineage>
        <taxon>Eukaryota</taxon>
        <taxon>Metazoa</taxon>
        <taxon>Spiralia</taxon>
        <taxon>Lophotrochozoa</taxon>
        <taxon>Brachiopoda</taxon>
        <taxon>Linguliformea</taxon>
        <taxon>Lingulata</taxon>
        <taxon>Lingulida</taxon>
        <taxon>Linguloidea</taxon>
        <taxon>Lingulidae</taxon>
        <taxon>Lingula</taxon>
    </lineage>
</organism>
<dbReference type="KEGG" id="lak:106166020"/>
<feature type="domain" description="ABC transmembrane type-1" evidence="8">
    <location>
        <begin position="233"/>
        <end position="444"/>
    </location>
</feature>
<dbReference type="InterPro" id="IPR036640">
    <property type="entry name" value="ABC1_TM_sf"/>
</dbReference>
<keyword evidence="10" id="KW-0067">ATP-binding</keyword>
<protein>
    <submittedName>
        <fullName evidence="10">ATP-binding cassette sub-family D member 3</fullName>
    </submittedName>
</protein>
<evidence type="ECO:0000256" key="3">
    <source>
        <dbReference type="ARBA" id="ARBA00022692"/>
    </source>
</evidence>
<evidence type="ECO:0000256" key="5">
    <source>
        <dbReference type="ARBA" id="ARBA00023136"/>
    </source>
</evidence>
<evidence type="ECO:0000256" key="4">
    <source>
        <dbReference type="ARBA" id="ARBA00022989"/>
    </source>
</evidence>
<keyword evidence="2" id="KW-0813">Transport</keyword>
<dbReference type="GO" id="GO:0005778">
    <property type="term" value="C:peroxisomal membrane"/>
    <property type="evidence" value="ECO:0007669"/>
    <property type="project" value="TreeGrafter"/>
</dbReference>
<sequence>MAAWSKLQEKLTPRNSAVAAGVVVLWWIARTRWQTNGKKQLNRGKTTFNLSEAIEQERREREKTADKGRDKAAVDGVFFRSSHTFVKTPMYCVSLDFDPVTLPSIHFKMAAWSKLQEKLTPRNSAVAAGVVVLWWIARTRWQTNGKKQLNRGKTTFNLSEAIEQERREREKTADKGRDKAAVDGVFFRRLCRILKIVIPSWVSAEAGYMLLVAVALVCRTYCDVWMIQNGTSIESAIIGRDMQLFKKHLFKFIYAMPLISLMNNVLKFGLNEVKLRFRTRLTDYLYDKYLRGFTYYKMSNLDNRISNADQLLTQDVDKLCESIGELYSNLSKPVLDIFLYAFKLAGAIGIQGPGYMLAYLAVSGLILTRLRRPIGKMTVIEQKYEGEFRYVNSRLITNSEEVAFYQGNKREKVTIEGTFKKLVDHLRTLINFRFNMGLIDNIVAKYIATLVGYLVVSRPFLDLANPRHLHTSHSERLEDYYKSGRMLVRMAEAIGRVILAGREMTRLAGFTSRVTDLMKVLDDLNKGQYQRTMVSSQQNAEGEKPSVPLIPGSGRVCYQDYIIKFESVPLVTPNGDVLIKEMNFEVKSGINVLVCGPNGCGKSSLFRILGELWPLFGGTMTKPDKTKLFYIPQRPYMTLGTLRDQVIYPDTKQDMIDKGVIDKDLDYFMEKLQMARLFYHKPQFAILDECTSAVSVDVEGFMYQHCREVGISLFTVSHRKSLWKHHEYYLHMDGRGSYEYKPITPETTEFGS</sequence>
<name>A0A1S3INU2_LINAN</name>
<dbReference type="InterPro" id="IPR011527">
    <property type="entry name" value="ABC1_TM_dom"/>
</dbReference>
<evidence type="ECO:0000256" key="1">
    <source>
        <dbReference type="ARBA" id="ARBA00008575"/>
    </source>
</evidence>
<evidence type="ECO:0000256" key="2">
    <source>
        <dbReference type="ARBA" id="ARBA00022448"/>
    </source>
</evidence>
<dbReference type="InParanoid" id="A0A1S3INU2"/>
<dbReference type="GO" id="GO:0015910">
    <property type="term" value="P:long-chain fatty acid import into peroxisome"/>
    <property type="evidence" value="ECO:0007669"/>
    <property type="project" value="TreeGrafter"/>
</dbReference>
<dbReference type="SUPFAM" id="SSF90123">
    <property type="entry name" value="ABC transporter transmembrane region"/>
    <property type="match status" value="1"/>
</dbReference>
<proteinExistence type="inferred from homology"/>
<keyword evidence="3 6" id="KW-0812">Transmembrane</keyword>
<dbReference type="GO" id="GO:0007031">
    <property type="term" value="P:peroxisome organization"/>
    <property type="evidence" value="ECO:0007669"/>
    <property type="project" value="TreeGrafter"/>
</dbReference>
<dbReference type="InterPro" id="IPR003439">
    <property type="entry name" value="ABC_transporter-like_ATP-bd"/>
</dbReference>
<comment type="similarity">
    <text evidence="1">Belongs to the ABC transporter superfamily. ABCD family. Peroxisomal fatty acyl CoA transporter (TC 3.A.1.203) subfamily.</text>
</comment>
<dbReference type="PROSITE" id="PS50893">
    <property type="entry name" value="ABC_TRANSPORTER_2"/>
    <property type="match status" value="1"/>
</dbReference>
<keyword evidence="10" id="KW-0547">Nucleotide-binding</keyword>
<dbReference type="AlphaFoldDB" id="A0A1S3INU2"/>
<dbReference type="OrthoDB" id="422637at2759"/>
<dbReference type="STRING" id="7574.A0A1S3INU2"/>
<dbReference type="Gene3D" id="1.20.1560.10">
    <property type="entry name" value="ABC transporter type 1, transmembrane domain"/>
    <property type="match status" value="1"/>
</dbReference>
<evidence type="ECO:0000313" key="9">
    <source>
        <dbReference type="Proteomes" id="UP000085678"/>
    </source>
</evidence>
<dbReference type="InterPro" id="IPR050835">
    <property type="entry name" value="ABC_transporter_sub-D"/>
</dbReference>
<dbReference type="Gene3D" id="3.40.50.300">
    <property type="entry name" value="P-loop containing nucleotide triphosphate hydrolases"/>
    <property type="match status" value="2"/>
</dbReference>
<evidence type="ECO:0000256" key="6">
    <source>
        <dbReference type="SAM" id="Phobius"/>
    </source>
</evidence>
<keyword evidence="4 6" id="KW-1133">Transmembrane helix</keyword>
<dbReference type="GO" id="GO:0005524">
    <property type="term" value="F:ATP binding"/>
    <property type="evidence" value="ECO:0007669"/>
    <property type="project" value="UniProtKB-KW"/>
</dbReference>
<dbReference type="GO" id="GO:0016887">
    <property type="term" value="F:ATP hydrolysis activity"/>
    <property type="evidence" value="ECO:0007669"/>
    <property type="project" value="InterPro"/>
</dbReference>
<dbReference type="InterPro" id="IPR027417">
    <property type="entry name" value="P-loop_NTPase"/>
</dbReference>
<dbReference type="PANTHER" id="PTHR11384:SF62">
    <property type="entry name" value="ATP-BINDING CASSETTE SUB-FAMILY D MEMBER 3"/>
    <property type="match status" value="1"/>
</dbReference>
<dbReference type="GO" id="GO:0006635">
    <property type="term" value="P:fatty acid beta-oxidation"/>
    <property type="evidence" value="ECO:0007669"/>
    <property type="project" value="TreeGrafter"/>
</dbReference>
<keyword evidence="9" id="KW-1185">Reference proteome</keyword>
<feature type="transmembrane region" description="Helical" evidence="6">
    <location>
        <begin position="337"/>
        <end position="367"/>
    </location>
</feature>